<protein>
    <submittedName>
        <fullName evidence="1">Uncharacterized protein</fullName>
    </submittedName>
</protein>
<dbReference type="EMBL" id="MU003493">
    <property type="protein sequence ID" value="KAF2477329.1"/>
    <property type="molecule type" value="Genomic_DNA"/>
</dbReference>
<gene>
    <name evidence="1" type="ORF">BDR25DRAFT_300293</name>
</gene>
<organism evidence="1 2">
    <name type="scientific">Lindgomyces ingoldianus</name>
    <dbReference type="NCBI Taxonomy" id="673940"/>
    <lineage>
        <taxon>Eukaryota</taxon>
        <taxon>Fungi</taxon>
        <taxon>Dikarya</taxon>
        <taxon>Ascomycota</taxon>
        <taxon>Pezizomycotina</taxon>
        <taxon>Dothideomycetes</taxon>
        <taxon>Pleosporomycetidae</taxon>
        <taxon>Pleosporales</taxon>
        <taxon>Lindgomycetaceae</taxon>
        <taxon>Lindgomyces</taxon>
    </lineage>
</organism>
<dbReference type="Proteomes" id="UP000799755">
    <property type="component" value="Unassembled WGS sequence"/>
</dbReference>
<accession>A0ACB6RDK9</accession>
<keyword evidence="2" id="KW-1185">Reference proteome</keyword>
<sequence length="429" mass="47153">MTLRLSLPHLPAKHPDHARIDSAVKIDISPMKLSSTEDSKNKDDNTLTSTLSLPTPAQPAAPISGYQKFLRRYSINREHPRTLRELINAACQATCSMIMQRSMLSDGINLIVTDPHVVDLLLTCIISSNQYSKNTLNLLPGCPFPEAQVKQIVDSLPSMAAIASKRKGNSTNTFTHSVTENTLLSELEERQKQLLTWLLTSQMANLCSITASSPLTLRIPTLENMGVKTFIVTRQPGNKEALFAYHLHRSKRPSKAVFHGTHPSRLPNILAKGLKNMSGTRYQSNGRAMGRGIYLAPNANTSLCYAHETPKWMNRDPSFIPSPVQSPSTYNPSGLPLGSMFSGVGGSGYNPAYGNPTTEEICRNIRVLLGCELVGCERDMGKRGAYVIKDEGKVVVRMVFVFASNASVDWLNGITGEMERVFAGIRGIR</sequence>
<evidence type="ECO:0000313" key="1">
    <source>
        <dbReference type="EMBL" id="KAF2477329.1"/>
    </source>
</evidence>
<reference evidence="1" key="1">
    <citation type="journal article" date="2020" name="Stud. Mycol.">
        <title>101 Dothideomycetes genomes: a test case for predicting lifestyles and emergence of pathogens.</title>
        <authorList>
            <person name="Haridas S."/>
            <person name="Albert R."/>
            <person name="Binder M."/>
            <person name="Bloem J."/>
            <person name="Labutti K."/>
            <person name="Salamov A."/>
            <person name="Andreopoulos B."/>
            <person name="Baker S."/>
            <person name="Barry K."/>
            <person name="Bills G."/>
            <person name="Bluhm B."/>
            <person name="Cannon C."/>
            <person name="Castanera R."/>
            <person name="Culley D."/>
            <person name="Daum C."/>
            <person name="Ezra D."/>
            <person name="Gonzalez J."/>
            <person name="Henrissat B."/>
            <person name="Kuo A."/>
            <person name="Liang C."/>
            <person name="Lipzen A."/>
            <person name="Lutzoni F."/>
            <person name="Magnuson J."/>
            <person name="Mondo S."/>
            <person name="Nolan M."/>
            <person name="Ohm R."/>
            <person name="Pangilinan J."/>
            <person name="Park H.-J."/>
            <person name="Ramirez L."/>
            <person name="Alfaro M."/>
            <person name="Sun H."/>
            <person name="Tritt A."/>
            <person name="Yoshinaga Y."/>
            <person name="Zwiers L.-H."/>
            <person name="Turgeon B."/>
            <person name="Goodwin S."/>
            <person name="Spatafora J."/>
            <person name="Crous P."/>
            <person name="Grigoriev I."/>
        </authorList>
    </citation>
    <scope>NUCLEOTIDE SEQUENCE</scope>
    <source>
        <strain evidence="1">ATCC 200398</strain>
    </source>
</reference>
<evidence type="ECO:0000313" key="2">
    <source>
        <dbReference type="Proteomes" id="UP000799755"/>
    </source>
</evidence>
<proteinExistence type="predicted"/>
<comment type="caution">
    <text evidence="1">The sequence shown here is derived from an EMBL/GenBank/DDBJ whole genome shotgun (WGS) entry which is preliminary data.</text>
</comment>
<name>A0ACB6RDK9_9PLEO</name>